<evidence type="ECO:0000259" key="1">
    <source>
        <dbReference type="PROSITE" id="PS50104"/>
    </source>
</evidence>
<feature type="domain" description="TIR" evidence="1">
    <location>
        <begin position="1"/>
        <end position="121"/>
    </location>
</feature>
<dbReference type="Pfam" id="PF13676">
    <property type="entry name" value="TIR_2"/>
    <property type="match status" value="1"/>
</dbReference>
<dbReference type="EMBL" id="JACHXE010000001">
    <property type="protein sequence ID" value="MBB3075541.1"/>
    <property type="molecule type" value="Genomic_DNA"/>
</dbReference>
<dbReference type="RefSeq" id="WP_184589793.1">
    <property type="nucleotide sequence ID" value="NZ_BMUP01000001.1"/>
</dbReference>
<accession>A0A7W5F0H8</accession>
<dbReference type="PROSITE" id="PS50104">
    <property type="entry name" value="TIR"/>
    <property type="match status" value="1"/>
</dbReference>
<dbReference type="AlphaFoldDB" id="A0A7W5F0H8"/>
<keyword evidence="3" id="KW-1185">Reference proteome</keyword>
<proteinExistence type="predicted"/>
<dbReference type="Proteomes" id="UP000572907">
    <property type="component" value="Unassembled WGS sequence"/>
</dbReference>
<dbReference type="InterPro" id="IPR000157">
    <property type="entry name" value="TIR_dom"/>
</dbReference>
<evidence type="ECO:0000313" key="2">
    <source>
        <dbReference type="EMBL" id="MBB3075541.1"/>
    </source>
</evidence>
<gene>
    <name evidence="2" type="ORF">FHS41_002010</name>
</gene>
<name>A0A7W5F0H8_9ACTN</name>
<dbReference type="InterPro" id="IPR035897">
    <property type="entry name" value="Toll_tir_struct_dom_sf"/>
</dbReference>
<reference evidence="2 3" key="1">
    <citation type="submission" date="2020-08" db="EMBL/GenBank/DDBJ databases">
        <title>Genomic Encyclopedia of Type Strains, Phase III (KMG-III): the genomes of soil and plant-associated and newly described type strains.</title>
        <authorList>
            <person name="Whitman W."/>
        </authorList>
    </citation>
    <scope>NUCLEOTIDE SEQUENCE [LARGE SCALE GENOMIC DNA]</scope>
    <source>
        <strain evidence="2 3">CECT 3237</strain>
    </source>
</reference>
<organism evidence="2 3">
    <name type="scientific">Streptomyces violarus</name>
    <dbReference type="NCBI Taxonomy" id="67380"/>
    <lineage>
        <taxon>Bacteria</taxon>
        <taxon>Bacillati</taxon>
        <taxon>Actinomycetota</taxon>
        <taxon>Actinomycetes</taxon>
        <taxon>Kitasatosporales</taxon>
        <taxon>Streptomycetaceae</taxon>
        <taxon>Streptomyces</taxon>
    </lineage>
</organism>
<dbReference type="Gene3D" id="3.40.50.10140">
    <property type="entry name" value="Toll/interleukin-1 receptor homology (TIR) domain"/>
    <property type="match status" value="1"/>
</dbReference>
<comment type="caution">
    <text evidence="2">The sequence shown here is derived from an EMBL/GenBank/DDBJ whole genome shotgun (WGS) entry which is preliminary data.</text>
</comment>
<dbReference type="GO" id="GO:0007165">
    <property type="term" value="P:signal transduction"/>
    <property type="evidence" value="ECO:0007669"/>
    <property type="project" value="InterPro"/>
</dbReference>
<evidence type="ECO:0000313" key="3">
    <source>
        <dbReference type="Proteomes" id="UP000572907"/>
    </source>
</evidence>
<dbReference type="SUPFAM" id="SSF52200">
    <property type="entry name" value="Toll/Interleukin receptor TIR domain"/>
    <property type="match status" value="1"/>
</dbReference>
<sequence length="197" mass="22060">MSHNHRDKPHVTPFAARMKLAGANVWLDEWEIQPGDTIVGKVNQALDLVDTVLLFWSKNAAESTWVNTEMETALTRKLSDSSVRIIPMRLDDAPLPPLLRPLMYVSLEDGADVDDAVRRILGIGSQEELIKAMQRTIWEAGMEFRDFRGMGTMIGCPKCGAPASALDGTQVVDNERDHLYMIVKCTKCGWQDGCETW</sequence>
<protein>
    <recommendedName>
        <fullName evidence="1">TIR domain-containing protein</fullName>
    </recommendedName>
</protein>